<dbReference type="Gene3D" id="3.20.20.150">
    <property type="entry name" value="Divalent-metal-dependent TIM barrel enzymes"/>
    <property type="match status" value="1"/>
</dbReference>
<evidence type="ECO:0000259" key="1">
    <source>
        <dbReference type="Pfam" id="PF09836"/>
    </source>
</evidence>
<dbReference type="InterPro" id="IPR018640">
    <property type="entry name" value="DUF2063"/>
</dbReference>
<dbReference type="InterPro" id="IPR007801">
    <property type="entry name" value="MbnB/TglH/ChrH"/>
</dbReference>
<dbReference type="Pfam" id="PF09836">
    <property type="entry name" value="DUF2063"/>
    <property type="match status" value="1"/>
</dbReference>
<dbReference type="Gene3D" id="1.10.150.690">
    <property type="entry name" value="DUF2063"/>
    <property type="match status" value="1"/>
</dbReference>
<proteinExistence type="predicted"/>
<protein>
    <submittedName>
        <fullName evidence="2">DUF692 family protein</fullName>
    </submittedName>
</protein>
<dbReference type="Proteomes" id="UP001326110">
    <property type="component" value="Chromosome"/>
</dbReference>
<name>A0ABZ0XUY8_9BURK</name>
<evidence type="ECO:0000313" key="3">
    <source>
        <dbReference type="Proteomes" id="UP001326110"/>
    </source>
</evidence>
<keyword evidence="3" id="KW-1185">Reference proteome</keyword>
<evidence type="ECO:0000313" key="2">
    <source>
        <dbReference type="EMBL" id="WQH03368.1"/>
    </source>
</evidence>
<dbReference type="PANTHER" id="PTHR42194:SF1">
    <property type="entry name" value="UPF0276 PROTEIN HI_1600"/>
    <property type="match status" value="1"/>
</dbReference>
<reference evidence="2 3" key="1">
    <citation type="submission" date="2023-11" db="EMBL/GenBank/DDBJ databases">
        <title>MicrobeMod: A computational toolkit for identifying prokaryotic methylation and restriction-modification with nanopore sequencing.</title>
        <authorList>
            <person name="Crits-Christoph A."/>
            <person name="Kang S.C."/>
            <person name="Lee H."/>
            <person name="Ostrov N."/>
        </authorList>
    </citation>
    <scope>NUCLEOTIDE SEQUENCE [LARGE SCALE GENOMIC DNA]</scope>
    <source>
        <strain evidence="2 3">ATCC 25935</strain>
    </source>
</reference>
<dbReference type="PANTHER" id="PTHR42194">
    <property type="entry name" value="UPF0276 PROTEIN HI_1600"/>
    <property type="match status" value="1"/>
</dbReference>
<dbReference type="NCBIfam" id="NF003818">
    <property type="entry name" value="PRK05409.1"/>
    <property type="match status" value="1"/>
</dbReference>
<dbReference type="Pfam" id="PF05114">
    <property type="entry name" value="MbnB_TglH_ChrH"/>
    <property type="match status" value="1"/>
</dbReference>
<dbReference type="SUPFAM" id="SSF51658">
    <property type="entry name" value="Xylose isomerase-like"/>
    <property type="match status" value="1"/>
</dbReference>
<feature type="domain" description="Putative DNA-binding" evidence="1">
    <location>
        <begin position="340"/>
        <end position="430"/>
    </location>
</feature>
<accession>A0ABZ0XUY8</accession>
<dbReference type="InterPro" id="IPR036237">
    <property type="entry name" value="Xyl_isomerase-like_sf"/>
</dbReference>
<dbReference type="EMBL" id="CP140152">
    <property type="protein sequence ID" value="WQH03368.1"/>
    <property type="molecule type" value="Genomic_DNA"/>
</dbReference>
<sequence length="592" mass="63610">MPASGSRAFGVGVGLRAPHHRQFLDDRPAVDWLEVHTENYLDQSGRDWHVLQQLRRAYPVSLHGVGLGLGSARGFSMQHLERVRALVRNIEPCLVSEHLCWGAVGDRHLNDLLPLILDAAALDLLCDRVDQVQNALQRQLLLENVSTYARFHGDSMSEAQFLAALAARTGCGLLLDINNLYVNQCNHGEDALEALLAIAPGTVGELHLGGHLVTPQAVIDHHGAAVAEPVWQLYAAALERFGAVPTLVEWDTEIPPLGVLLDEAAKARALQHSQLVEPVAFSSHQIVSPQHSYLLAPVAQHDIVTLVGPGAGDSAAASGVDRSTAGHGADGSAATLVPGQQLFADALLNLEAAPPALALWREHPHNRHRLALYRGNLAATATKALTAAYPVIAALVGTEFFGALAHAYVRARPSHDGDLNRFGGQLGEFLDDFPHAAQLPYLADMARLEWAVHRAHYAADAEHVTAQQLGELAPAQLEAVRLRLHDACVPMRFDWAVVSLWLAHQPEPTNDFPTDMAVQEAGVVARPGWRVQVGALGAGGYAALTVLRAGGTFGAALDAAFDVEGDFDVAGQLRLWLDLQLIVATERQTEPS</sequence>
<gene>
    <name evidence="2" type="ORF">SR858_20265</name>
</gene>
<organism evidence="2 3">
    <name type="scientific">Duganella zoogloeoides</name>
    <dbReference type="NCBI Taxonomy" id="75659"/>
    <lineage>
        <taxon>Bacteria</taxon>
        <taxon>Pseudomonadati</taxon>
        <taxon>Pseudomonadota</taxon>
        <taxon>Betaproteobacteria</taxon>
        <taxon>Burkholderiales</taxon>
        <taxon>Oxalobacteraceae</taxon>
        <taxon>Telluria group</taxon>
        <taxon>Duganella</taxon>
    </lineage>
</organism>
<dbReference type="InterPro" id="IPR044922">
    <property type="entry name" value="DUF2063_N_sf"/>
</dbReference>